<dbReference type="PANTHER" id="PTHR30093:SF2">
    <property type="entry name" value="TYPE II SECRETION SYSTEM PROTEIN H"/>
    <property type="match status" value="1"/>
</dbReference>
<evidence type="ECO:0000313" key="3">
    <source>
        <dbReference type="EMBL" id="QVL33581.1"/>
    </source>
</evidence>
<dbReference type="EMBL" id="CP074694">
    <property type="protein sequence ID" value="QVL33581.1"/>
    <property type="molecule type" value="Genomic_DNA"/>
</dbReference>
<reference evidence="3" key="1">
    <citation type="submission" date="2021-05" db="EMBL/GenBank/DDBJ databases">
        <title>Complete genome sequence of the cellulolytic planctomycete Telmatocola sphagniphila SP2T and characterization of the first cellulase from planctomycetes.</title>
        <authorList>
            <person name="Rakitin A.L."/>
            <person name="Beletsky A.V."/>
            <person name="Naumoff D.G."/>
            <person name="Kulichevskaya I.S."/>
            <person name="Mardanov A.V."/>
            <person name="Ravin N.V."/>
            <person name="Dedysh S.N."/>
        </authorList>
    </citation>
    <scope>NUCLEOTIDE SEQUENCE</scope>
    <source>
        <strain evidence="3">SP2T</strain>
    </source>
</reference>
<dbReference type="KEGG" id="tsph:KIH39_06620"/>
<dbReference type="Gene3D" id="3.30.700.10">
    <property type="entry name" value="Glycoprotein, Type 4 Pilin"/>
    <property type="match status" value="1"/>
</dbReference>
<dbReference type="Pfam" id="PF07963">
    <property type="entry name" value="N_methyl"/>
    <property type="match status" value="1"/>
</dbReference>
<dbReference type="NCBIfam" id="TIGR02532">
    <property type="entry name" value="IV_pilin_GFxxxE"/>
    <property type="match status" value="1"/>
</dbReference>
<dbReference type="InterPro" id="IPR012902">
    <property type="entry name" value="N_methyl_site"/>
</dbReference>
<keyword evidence="1" id="KW-0472">Membrane</keyword>
<dbReference type="Pfam" id="PF07596">
    <property type="entry name" value="SBP_bac_10"/>
    <property type="match status" value="1"/>
</dbReference>
<dbReference type="RefSeq" id="WP_213498493.1">
    <property type="nucleotide sequence ID" value="NZ_CP074694.1"/>
</dbReference>
<gene>
    <name evidence="3" type="ORF">KIH39_06620</name>
</gene>
<evidence type="ECO:0000259" key="2">
    <source>
        <dbReference type="Pfam" id="PF07596"/>
    </source>
</evidence>
<feature type="transmembrane region" description="Helical" evidence="1">
    <location>
        <begin position="12"/>
        <end position="36"/>
    </location>
</feature>
<proteinExistence type="predicted"/>
<name>A0A8E6EZL0_9BACT</name>
<dbReference type="AlphaFoldDB" id="A0A8E6EZL0"/>
<accession>A0A8E6EZL0</accession>
<feature type="domain" description="DUF1559" evidence="2">
    <location>
        <begin position="37"/>
        <end position="328"/>
    </location>
</feature>
<evidence type="ECO:0000256" key="1">
    <source>
        <dbReference type="SAM" id="Phobius"/>
    </source>
</evidence>
<dbReference type="InterPro" id="IPR011453">
    <property type="entry name" value="DUF1559"/>
</dbReference>
<keyword evidence="1" id="KW-1133">Transmembrane helix</keyword>
<sequence length="348" mass="36395">MSRLSLRRSRLGFTLIELLVVIAIIAILIGLLLPAVQKVREAASRMKCSNNLKQIGIALHSYHDAMGFFPAGGFTDQPPYGTNWGWGSAWTVFITPYLEQGNLYNQFVFNGGSGWGGAAANNVNAAANVTMKIYNCPSSTLPLTTTGTYTGQAIAVSHYVGIAGAVNGLIPGYTETRNNISGGGTGCCNGGIASGGGVLAPGLTNITFASITDGSSNQLLVSEQGDLIQTSDGTKNPWNASTANGWEIGTYWNVAPPNQSNGGDLRHFQMTTIRYGINQKSGWTPGGDCGGQGVCSNMGNNIPLNSAHTGGINALRGDGSVVFLRDSMSIVTLAELATRDDGMVLGDY</sequence>
<protein>
    <submittedName>
        <fullName evidence="3">DUF1559 domain-containing protein</fullName>
    </submittedName>
</protein>
<keyword evidence="1" id="KW-0812">Transmembrane</keyword>
<dbReference type="Proteomes" id="UP000676194">
    <property type="component" value="Chromosome"/>
</dbReference>
<dbReference type="PANTHER" id="PTHR30093">
    <property type="entry name" value="GENERAL SECRETION PATHWAY PROTEIN G"/>
    <property type="match status" value="1"/>
</dbReference>
<dbReference type="SUPFAM" id="SSF54523">
    <property type="entry name" value="Pili subunits"/>
    <property type="match status" value="1"/>
</dbReference>
<keyword evidence="4" id="KW-1185">Reference proteome</keyword>
<organism evidence="3 4">
    <name type="scientific">Telmatocola sphagniphila</name>
    <dbReference type="NCBI Taxonomy" id="1123043"/>
    <lineage>
        <taxon>Bacteria</taxon>
        <taxon>Pseudomonadati</taxon>
        <taxon>Planctomycetota</taxon>
        <taxon>Planctomycetia</taxon>
        <taxon>Gemmatales</taxon>
        <taxon>Gemmataceae</taxon>
    </lineage>
</organism>
<dbReference type="InterPro" id="IPR045584">
    <property type="entry name" value="Pilin-like"/>
</dbReference>
<evidence type="ECO:0000313" key="4">
    <source>
        <dbReference type="Proteomes" id="UP000676194"/>
    </source>
</evidence>